<evidence type="ECO:0000256" key="2">
    <source>
        <dbReference type="ARBA" id="ARBA00022448"/>
    </source>
</evidence>
<dbReference type="EMBL" id="JAGTAR010000023">
    <property type="protein sequence ID" value="MBR8536800.1"/>
    <property type="molecule type" value="Genomic_DNA"/>
</dbReference>
<dbReference type="Gene3D" id="2.170.130.10">
    <property type="entry name" value="TonB-dependent receptor, plug domain"/>
    <property type="match status" value="1"/>
</dbReference>
<comment type="subcellular location">
    <subcellularLocation>
        <location evidence="1 8">Cell outer membrane</location>
        <topology evidence="1 8">Multi-pass membrane protein</topology>
    </subcellularLocation>
</comment>
<reference evidence="13" key="1">
    <citation type="journal article" date="2018" name="Int. J. Syst. Evol. Microbiol.">
        <title>Carboxylicivirga sediminis sp. nov., isolated from coastal sediment.</title>
        <authorList>
            <person name="Wang F.Q."/>
            <person name="Ren L.H."/>
            <person name="Zou R.J."/>
            <person name="Sun Y.Z."/>
            <person name="Liu X.J."/>
            <person name="Jiang F."/>
            <person name="Liu L.J."/>
        </authorList>
    </citation>
    <scope>NUCLEOTIDE SEQUENCE</scope>
    <source>
        <strain evidence="13">JR1</strain>
    </source>
</reference>
<dbReference type="PANTHER" id="PTHR30069">
    <property type="entry name" value="TONB-DEPENDENT OUTER MEMBRANE RECEPTOR"/>
    <property type="match status" value="1"/>
</dbReference>
<name>A0A941F701_9BACT</name>
<keyword evidence="5 9" id="KW-0798">TonB box</keyword>
<evidence type="ECO:0000256" key="6">
    <source>
        <dbReference type="ARBA" id="ARBA00023136"/>
    </source>
</evidence>
<dbReference type="RefSeq" id="WP_212191828.1">
    <property type="nucleotide sequence ID" value="NZ_JAGTAR010000023.1"/>
</dbReference>
<sequence length="746" mass="84029">MKKFILFVVVLLCTTSSQSYAQSIQLIDRQQKTPVSNATYQYGQLQGISDANGTITLNNDHRSTLTLSHLQYGVLVLDAQQMEPIFQSGQLTLSKQQFELQPVSIIALHRPVADSLSISFNNQNRLAHDAADVLSQLPEIALIRKSGNYGFDPVLRGFKYEQLNIVLDGAQSANAACPNRMDPPSSQMPVNMLSQITVLKGPYSLRYGSALGGTINFQTEAPHYTTETAVTGRFSGSYETNGTIYRSEALVGFSGKSYDVKLFGSLSDGGNYEDGDGNEVLSSFYRNNFGSLMSFKLNDAQSLRVNISRNYAKDVDFPALPMDLREDDTWLTSLQHSILIDKNLKEWRTNLYATYVDHLMDNYDKIIEPRNVDAVTAAKTYNYGGRTEGHWLFGNNQLYAGMDFRADKAEGERSRHFLMGPNTDKTVYDNVWQDAYINKLAAFAEFQSFYNQWQLTYSARLEYNQADADKPDANFASHYTEMDANTLNTSLSFGVSRQLLPHLMGELWIGHAERSGSITERYINFLPVGVDPYEMIGNPELSSEKNNQVDINLKYQNKGTQIQLTGFMAIINDYISSEIRDDISPKMPSSPGVRQFTNIDQAQLMGFEAVWLQQLPAKLQQRLSLAYTYGKNKYTEEALPEIAPMDMRYKLSGNYLNNHLRPEVSFRHVLKQDRIAESFGETATPAFSLIDVSLNYRINKHLEVNAAVNNLFDETYYEHLTRSVKGTSNAINAPGRSMIFTLVARL</sequence>
<comment type="similarity">
    <text evidence="8 9">Belongs to the TonB-dependent receptor family.</text>
</comment>
<dbReference type="Proteomes" id="UP000679220">
    <property type="component" value="Unassembled WGS sequence"/>
</dbReference>
<keyword evidence="2 8" id="KW-0813">Transport</keyword>
<proteinExistence type="inferred from homology"/>
<keyword evidence="4 8" id="KW-0812">Transmembrane</keyword>
<dbReference type="AlphaFoldDB" id="A0A941F701"/>
<keyword evidence="10" id="KW-0732">Signal</keyword>
<evidence type="ECO:0000256" key="4">
    <source>
        <dbReference type="ARBA" id="ARBA00022692"/>
    </source>
</evidence>
<dbReference type="GO" id="GO:0009279">
    <property type="term" value="C:cell outer membrane"/>
    <property type="evidence" value="ECO:0007669"/>
    <property type="project" value="UniProtKB-SubCell"/>
</dbReference>
<dbReference type="GO" id="GO:0044718">
    <property type="term" value="P:siderophore transmembrane transport"/>
    <property type="evidence" value="ECO:0007669"/>
    <property type="project" value="TreeGrafter"/>
</dbReference>
<feature type="chain" id="PRO_5037486849" evidence="10">
    <location>
        <begin position="22"/>
        <end position="746"/>
    </location>
</feature>
<dbReference type="InterPro" id="IPR036942">
    <property type="entry name" value="Beta-barrel_TonB_sf"/>
</dbReference>
<evidence type="ECO:0000256" key="9">
    <source>
        <dbReference type="RuleBase" id="RU003357"/>
    </source>
</evidence>
<reference evidence="13" key="2">
    <citation type="submission" date="2021-04" db="EMBL/GenBank/DDBJ databases">
        <authorList>
            <person name="Zhang T."/>
            <person name="Zhang Y."/>
            <person name="Lu D."/>
            <person name="Zuo D."/>
            <person name="Du Z."/>
        </authorList>
    </citation>
    <scope>NUCLEOTIDE SEQUENCE</scope>
    <source>
        <strain evidence="13">JR1</strain>
    </source>
</reference>
<dbReference type="Pfam" id="PF00593">
    <property type="entry name" value="TonB_dep_Rec_b-barrel"/>
    <property type="match status" value="1"/>
</dbReference>
<accession>A0A941F701</accession>
<evidence type="ECO:0000256" key="10">
    <source>
        <dbReference type="SAM" id="SignalP"/>
    </source>
</evidence>
<evidence type="ECO:0000256" key="1">
    <source>
        <dbReference type="ARBA" id="ARBA00004571"/>
    </source>
</evidence>
<evidence type="ECO:0000259" key="12">
    <source>
        <dbReference type="Pfam" id="PF07715"/>
    </source>
</evidence>
<dbReference type="SUPFAM" id="SSF56935">
    <property type="entry name" value="Porins"/>
    <property type="match status" value="1"/>
</dbReference>
<dbReference type="GO" id="GO:0015344">
    <property type="term" value="F:siderophore uptake transmembrane transporter activity"/>
    <property type="evidence" value="ECO:0007669"/>
    <property type="project" value="TreeGrafter"/>
</dbReference>
<feature type="signal peptide" evidence="10">
    <location>
        <begin position="1"/>
        <end position="21"/>
    </location>
</feature>
<keyword evidence="13" id="KW-0675">Receptor</keyword>
<dbReference type="PANTHER" id="PTHR30069:SF49">
    <property type="entry name" value="OUTER MEMBRANE PROTEIN C"/>
    <property type="match status" value="1"/>
</dbReference>
<dbReference type="InterPro" id="IPR037066">
    <property type="entry name" value="Plug_dom_sf"/>
</dbReference>
<keyword evidence="7 8" id="KW-0998">Cell outer membrane</keyword>
<evidence type="ECO:0000259" key="11">
    <source>
        <dbReference type="Pfam" id="PF00593"/>
    </source>
</evidence>
<keyword evidence="3 8" id="KW-1134">Transmembrane beta strand</keyword>
<gene>
    <name evidence="13" type="ORF">KDU71_14595</name>
</gene>
<evidence type="ECO:0000256" key="5">
    <source>
        <dbReference type="ARBA" id="ARBA00023077"/>
    </source>
</evidence>
<dbReference type="Pfam" id="PF07715">
    <property type="entry name" value="Plug"/>
    <property type="match status" value="1"/>
</dbReference>
<feature type="domain" description="TonB-dependent receptor plug" evidence="12">
    <location>
        <begin position="125"/>
        <end position="214"/>
    </location>
</feature>
<dbReference type="InterPro" id="IPR039426">
    <property type="entry name" value="TonB-dep_rcpt-like"/>
</dbReference>
<feature type="domain" description="TonB-dependent receptor-like beta-barrel" evidence="11">
    <location>
        <begin position="271"/>
        <end position="711"/>
    </location>
</feature>
<keyword evidence="6 8" id="KW-0472">Membrane</keyword>
<dbReference type="InterPro" id="IPR000531">
    <property type="entry name" value="Beta-barrel_TonB"/>
</dbReference>
<evidence type="ECO:0000256" key="3">
    <source>
        <dbReference type="ARBA" id="ARBA00022452"/>
    </source>
</evidence>
<evidence type="ECO:0000313" key="14">
    <source>
        <dbReference type="Proteomes" id="UP000679220"/>
    </source>
</evidence>
<protein>
    <submittedName>
        <fullName evidence="13">TonB-dependent receptor</fullName>
    </submittedName>
</protein>
<dbReference type="PROSITE" id="PS52016">
    <property type="entry name" value="TONB_DEPENDENT_REC_3"/>
    <property type="match status" value="1"/>
</dbReference>
<evidence type="ECO:0000256" key="7">
    <source>
        <dbReference type="ARBA" id="ARBA00023237"/>
    </source>
</evidence>
<comment type="caution">
    <text evidence="13">The sequence shown here is derived from an EMBL/GenBank/DDBJ whole genome shotgun (WGS) entry which is preliminary data.</text>
</comment>
<organism evidence="13 14">
    <name type="scientific">Carboxylicivirga sediminis</name>
    <dbReference type="NCBI Taxonomy" id="2006564"/>
    <lineage>
        <taxon>Bacteria</taxon>
        <taxon>Pseudomonadati</taxon>
        <taxon>Bacteroidota</taxon>
        <taxon>Bacteroidia</taxon>
        <taxon>Marinilabiliales</taxon>
        <taxon>Marinilabiliaceae</taxon>
        <taxon>Carboxylicivirga</taxon>
    </lineage>
</organism>
<evidence type="ECO:0000256" key="8">
    <source>
        <dbReference type="PROSITE-ProRule" id="PRU01360"/>
    </source>
</evidence>
<evidence type="ECO:0000313" key="13">
    <source>
        <dbReference type="EMBL" id="MBR8536800.1"/>
    </source>
</evidence>
<dbReference type="InterPro" id="IPR012910">
    <property type="entry name" value="Plug_dom"/>
</dbReference>
<keyword evidence="14" id="KW-1185">Reference proteome</keyword>
<dbReference type="Gene3D" id="2.40.170.20">
    <property type="entry name" value="TonB-dependent receptor, beta-barrel domain"/>
    <property type="match status" value="1"/>
</dbReference>